<name>A0A2Z6GBT7_9PROT</name>
<evidence type="ECO:0000313" key="1">
    <source>
        <dbReference type="EMBL" id="BBE50665.1"/>
    </source>
</evidence>
<keyword evidence="2" id="KW-1185">Reference proteome</keyword>
<dbReference type="KEGG" id="fam:OYT1_ch1105"/>
<gene>
    <name evidence="1" type="ORF">OYT1_ch1105</name>
</gene>
<dbReference type="InterPro" id="IPR036908">
    <property type="entry name" value="RlpA-like_sf"/>
</dbReference>
<protein>
    <submittedName>
        <fullName evidence="1">Uncharacterized protein</fullName>
    </submittedName>
</protein>
<dbReference type="Proteomes" id="UP000033070">
    <property type="component" value="Chromosome"/>
</dbReference>
<dbReference type="EMBL" id="AP018738">
    <property type="protein sequence ID" value="BBE50665.1"/>
    <property type="molecule type" value="Genomic_DNA"/>
</dbReference>
<dbReference type="SUPFAM" id="SSF50685">
    <property type="entry name" value="Barwin-like endoglucanases"/>
    <property type="match status" value="1"/>
</dbReference>
<evidence type="ECO:0000313" key="2">
    <source>
        <dbReference type="Proteomes" id="UP000033070"/>
    </source>
</evidence>
<accession>A0A2Z6GBT7</accession>
<sequence length="263" mass="28996">MSEVATVHIRQEFGPLLPALNRSKFTLATGSLLLLLLSACTTDGWDRHDTMRMTIINTTDNTYRKNGEWRSNAGPLSDSFGGLACDNAVGDMRYHSGEYFLWHLAPSDSTSLLGMKKCASNGNGEPSCAENLQLCGRKVRIKCLTTEYCGQQGEPSLLSQINHNVPPINNYLPNVYVDELTRQVGKYPKATPSMVLYITDFCPASHSDNKRSRQCQGPQIDVSPPAFLLMGKTNDQGYINTNVKISVEILDANDTTPAGPEYR</sequence>
<proteinExistence type="predicted"/>
<organism evidence="1 2">
    <name type="scientific">Ferriphaselus amnicola</name>
    <dbReference type="NCBI Taxonomy" id="1188319"/>
    <lineage>
        <taxon>Bacteria</taxon>
        <taxon>Pseudomonadati</taxon>
        <taxon>Pseudomonadota</taxon>
        <taxon>Betaproteobacteria</taxon>
        <taxon>Nitrosomonadales</taxon>
        <taxon>Gallionellaceae</taxon>
        <taxon>Ferriphaselus</taxon>
    </lineage>
</organism>
<dbReference type="AlphaFoldDB" id="A0A2Z6GBT7"/>
<reference evidence="1 2" key="1">
    <citation type="submission" date="2018-06" db="EMBL/GenBank/DDBJ databases">
        <title>OYT1 Genome Sequencing.</title>
        <authorList>
            <person name="Kato S."/>
            <person name="Itoh T."/>
            <person name="Ohkuma M."/>
        </authorList>
    </citation>
    <scope>NUCLEOTIDE SEQUENCE [LARGE SCALE GENOMIC DNA]</scope>
    <source>
        <strain evidence="1 2">OYT1</strain>
    </source>
</reference>
<dbReference type="RefSeq" id="WP_062627654.1">
    <property type="nucleotide sequence ID" value="NZ_AP018738.1"/>
</dbReference>